<dbReference type="SUPFAM" id="SSF53756">
    <property type="entry name" value="UDP-Glycosyltransferase/glycogen phosphorylase"/>
    <property type="match status" value="1"/>
</dbReference>
<organism evidence="1 2">
    <name type="scientific">Candidatus Acididesulfobacter diazotrophicus</name>
    <dbReference type="NCBI Taxonomy" id="2597226"/>
    <lineage>
        <taxon>Bacteria</taxon>
        <taxon>Deltaproteobacteria</taxon>
        <taxon>Candidatus Acidulodesulfobacterales</taxon>
        <taxon>Candidatus Acididesulfobacter</taxon>
    </lineage>
</organism>
<reference evidence="1 2" key="1">
    <citation type="journal article" date="2019" name="ISME J.">
        <title>Insights into ecological role of a new deltaproteobacterial order Candidatus Acidulodesulfobacterales by metagenomics and metatranscriptomics.</title>
        <authorList>
            <person name="Tan S."/>
            <person name="Liu J."/>
            <person name="Fang Y."/>
            <person name="Hedlund B.P."/>
            <person name="Lian Z.H."/>
            <person name="Huang L.Y."/>
            <person name="Li J.T."/>
            <person name="Huang L.N."/>
            <person name="Li W.J."/>
            <person name="Jiang H.C."/>
            <person name="Dong H.L."/>
            <person name="Shu W.S."/>
        </authorList>
    </citation>
    <scope>NUCLEOTIDE SEQUENCE [LARGE SCALE GENOMIC DNA]</scope>
    <source>
        <strain evidence="1">AP1</strain>
    </source>
</reference>
<evidence type="ECO:0000313" key="1">
    <source>
        <dbReference type="EMBL" id="RZD17615.1"/>
    </source>
</evidence>
<keyword evidence="1" id="KW-0808">Transferase</keyword>
<dbReference type="Gene3D" id="3.40.50.2000">
    <property type="entry name" value="Glycogen Phosphorylase B"/>
    <property type="match status" value="2"/>
</dbReference>
<protein>
    <submittedName>
        <fullName evidence="1">Glycosyltransferase</fullName>
    </submittedName>
</protein>
<accession>A0A519BK17</accession>
<dbReference type="Proteomes" id="UP000319296">
    <property type="component" value="Unassembled WGS sequence"/>
</dbReference>
<proteinExistence type="predicted"/>
<gene>
    <name evidence="1" type="ORF">EVG15_10275</name>
</gene>
<dbReference type="EMBL" id="SGBB01000029">
    <property type="protein sequence ID" value="RZD17615.1"/>
    <property type="molecule type" value="Genomic_DNA"/>
</dbReference>
<dbReference type="Pfam" id="PF13692">
    <property type="entry name" value="Glyco_trans_1_4"/>
    <property type="match status" value="1"/>
</dbReference>
<comment type="caution">
    <text evidence="1">The sequence shown here is derived from an EMBL/GenBank/DDBJ whole genome shotgun (WGS) entry which is preliminary data.</text>
</comment>
<sequence>MKPLKILSINVGDIYPPNYGGAVAIYYRLKELRKKGHIVSCLLPEPTEEKFKQELEIDFDNIFYLKRKNKFISLLRYIPSSSSYISSKFKLSKYEINALSDFIFSIKPDVIIYESAHCMGIYKQLRYFISGLEAKEVYFSSDIEYHLAWVFFKSLKWNEIRKIISYIDYVKLKKNEPKFINKFEFIFSISDVEKNIIEKINKKASIIWIPPIIPDISSGDFLKNQTIDDNYKSLNSFDFKILFAGHLGSPHNIVGIKWFFDKVLPLLRKKVNACFILAGKSPGNDVIKMAKDNTFVFLFQDVASMSPFMQIADIVIVPLFGENGIKIKLIEALKYSKKVVARPEALVGSGLQDIVPNSGTPEGFADICLDIFFKKVNYENIWGYFNDLYNTEKIIEKIEKELELFVFKKI</sequence>
<evidence type="ECO:0000313" key="2">
    <source>
        <dbReference type="Proteomes" id="UP000319296"/>
    </source>
</evidence>
<dbReference type="GO" id="GO:0016740">
    <property type="term" value="F:transferase activity"/>
    <property type="evidence" value="ECO:0007669"/>
    <property type="project" value="UniProtKB-KW"/>
</dbReference>
<dbReference type="AlphaFoldDB" id="A0A519BK17"/>
<name>A0A519BK17_9DELT</name>